<organism evidence="3 4">
    <name type="scientific">Glossina pallidipes</name>
    <name type="common">Tsetse fly</name>
    <dbReference type="NCBI Taxonomy" id="7398"/>
    <lineage>
        <taxon>Eukaryota</taxon>
        <taxon>Metazoa</taxon>
        <taxon>Ecdysozoa</taxon>
        <taxon>Arthropoda</taxon>
        <taxon>Hexapoda</taxon>
        <taxon>Insecta</taxon>
        <taxon>Pterygota</taxon>
        <taxon>Neoptera</taxon>
        <taxon>Endopterygota</taxon>
        <taxon>Diptera</taxon>
        <taxon>Brachycera</taxon>
        <taxon>Muscomorpha</taxon>
        <taxon>Hippoboscoidea</taxon>
        <taxon>Glossinidae</taxon>
        <taxon>Glossina</taxon>
    </lineage>
</organism>
<protein>
    <submittedName>
        <fullName evidence="3">Myotubularin phosphatase domain-containing protein</fullName>
    </submittedName>
</protein>
<dbReference type="Pfam" id="PF20206">
    <property type="entry name" value="Tra1_ring"/>
    <property type="match status" value="1"/>
</dbReference>
<dbReference type="GO" id="GO:0016020">
    <property type="term" value="C:membrane"/>
    <property type="evidence" value="ECO:0007669"/>
    <property type="project" value="TreeGrafter"/>
</dbReference>
<reference evidence="3" key="2">
    <citation type="submission" date="2020-05" db="UniProtKB">
        <authorList>
            <consortium name="EnsemblMetazoa"/>
        </authorList>
    </citation>
    <scope>IDENTIFICATION</scope>
    <source>
        <strain evidence="3">IAEA</strain>
    </source>
</reference>
<dbReference type="EnsemblMetazoa" id="GPAI035177-RA">
    <property type="protein sequence ID" value="GPAI035177-PA"/>
    <property type="gene ID" value="GPAI035177"/>
</dbReference>
<dbReference type="InterPro" id="IPR030564">
    <property type="entry name" value="Myotubularin"/>
</dbReference>
<dbReference type="InterPro" id="IPR010569">
    <property type="entry name" value="Myotubularin-like_Pase_dom"/>
</dbReference>
<keyword evidence="4" id="KW-1185">Reference proteome</keyword>
<name>A0A1B0A5M2_GLOPL</name>
<feature type="domain" description="Myotubularin phosphatase" evidence="2">
    <location>
        <begin position="1"/>
        <end position="147"/>
    </location>
</feature>
<dbReference type="STRING" id="7398.A0A1B0A5M2"/>
<dbReference type="VEuPathDB" id="VectorBase:GPAI035177"/>
<dbReference type="Proteomes" id="UP000092445">
    <property type="component" value="Unassembled WGS sequence"/>
</dbReference>
<dbReference type="PANTHER" id="PTHR10807:SF128">
    <property type="entry name" value="PHOSPHATIDYLINOSITOL-3,5-BISPHOSPHATE 3-PHOSPHATASE"/>
    <property type="match status" value="1"/>
</dbReference>
<dbReference type="GO" id="GO:0005737">
    <property type="term" value="C:cytoplasm"/>
    <property type="evidence" value="ECO:0007669"/>
    <property type="project" value="TreeGrafter"/>
</dbReference>
<sequence>MESVTSLLNISKWKFIGCVWQVSQQFPNAFEFNENLLITIIDHLCSCRFGTFLCNTEAERVAEGKKVELSNECAHHNAHIHYNAHLVLAHIIARLAIHKNIVLQVFHSLLKGHALEARPVVREALDVLTPAMLLRTATLCLHIGRER</sequence>
<evidence type="ECO:0000313" key="3">
    <source>
        <dbReference type="EnsemblMetazoa" id="GPAI035177-PA"/>
    </source>
</evidence>
<dbReference type="InterPro" id="IPR046805">
    <property type="entry name" value="Tra1_ring"/>
</dbReference>
<dbReference type="GO" id="GO:0046856">
    <property type="term" value="P:phosphatidylinositol dephosphorylation"/>
    <property type="evidence" value="ECO:0007669"/>
    <property type="project" value="TreeGrafter"/>
</dbReference>
<evidence type="ECO:0000259" key="2">
    <source>
        <dbReference type="PROSITE" id="PS51339"/>
    </source>
</evidence>
<reference evidence="4" key="1">
    <citation type="submission" date="2014-03" db="EMBL/GenBank/DDBJ databases">
        <authorList>
            <person name="Aksoy S."/>
            <person name="Warren W."/>
            <person name="Wilson R.K."/>
        </authorList>
    </citation>
    <scope>NUCLEOTIDE SEQUENCE [LARGE SCALE GENOMIC DNA]</scope>
    <source>
        <strain evidence="4">IAEA</strain>
    </source>
</reference>
<dbReference type="InterPro" id="IPR029021">
    <property type="entry name" value="Prot-tyrosine_phosphatase-like"/>
</dbReference>
<comment type="similarity">
    <text evidence="1">Belongs to the protein-tyrosine phosphatase family. Non-receptor class myotubularin subfamily.</text>
</comment>
<dbReference type="SUPFAM" id="SSF52799">
    <property type="entry name" value="(Phosphotyrosine protein) phosphatases II"/>
    <property type="match status" value="1"/>
</dbReference>
<dbReference type="PANTHER" id="PTHR10807">
    <property type="entry name" value="MYOTUBULARIN-RELATED"/>
    <property type="match status" value="1"/>
</dbReference>
<evidence type="ECO:0000313" key="4">
    <source>
        <dbReference type="Proteomes" id="UP000092445"/>
    </source>
</evidence>
<dbReference type="PROSITE" id="PS51339">
    <property type="entry name" value="PPASE_MYOTUBULARIN"/>
    <property type="match status" value="1"/>
</dbReference>
<dbReference type="AlphaFoldDB" id="A0A1B0A5M2"/>
<dbReference type="GO" id="GO:0052629">
    <property type="term" value="F:phosphatidylinositol-3,5-bisphosphate 3-phosphatase activity"/>
    <property type="evidence" value="ECO:0007669"/>
    <property type="project" value="TreeGrafter"/>
</dbReference>
<proteinExistence type="inferred from homology"/>
<dbReference type="GO" id="GO:0004438">
    <property type="term" value="F:phosphatidylinositol-3-phosphate phosphatase activity"/>
    <property type="evidence" value="ECO:0007669"/>
    <property type="project" value="TreeGrafter"/>
</dbReference>
<accession>A0A1B0A5M2</accession>
<dbReference type="Pfam" id="PF06602">
    <property type="entry name" value="Myotub-related"/>
    <property type="match status" value="1"/>
</dbReference>
<evidence type="ECO:0000256" key="1">
    <source>
        <dbReference type="ARBA" id="ARBA00007471"/>
    </source>
</evidence>